<comment type="similarity">
    <text evidence="2 5">Belongs to the pseudouridine synthase RsuA family.</text>
</comment>
<dbReference type="Pfam" id="PF00849">
    <property type="entry name" value="PseudoU_synth_2"/>
    <property type="match status" value="1"/>
</dbReference>
<dbReference type="CDD" id="cd00165">
    <property type="entry name" value="S4"/>
    <property type="match status" value="1"/>
</dbReference>
<dbReference type="SUPFAM" id="SSF55120">
    <property type="entry name" value="Pseudouridine synthase"/>
    <property type="match status" value="1"/>
</dbReference>
<feature type="compositionally biased region" description="Basic and acidic residues" evidence="6">
    <location>
        <begin position="1"/>
        <end position="14"/>
    </location>
</feature>
<dbReference type="InterPro" id="IPR020103">
    <property type="entry name" value="PsdUridine_synth_cat_dom_sf"/>
</dbReference>
<feature type="region of interest" description="Disordered" evidence="6">
    <location>
        <begin position="1"/>
        <end position="56"/>
    </location>
</feature>
<name>A0A852R8Q1_9MICO</name>
<dbReference type="GO" id="GO:0003723">
    <property type="term" value="F:RNA binding"/>
    <property type="evidence" value="ECO:0007669"/>
    <property type="project" value="UniProtKB-KW"/>
</dbReference>
<comment type="catalytic activity">
    <reaction evidence="1">
        <text>a uridine in RNA = a pseudouridine in RNA</text>
        <dbReference type="Rhea" id="RHEA:48348"/>
        <dbReference type="Rhea" id="RHEA-COMP:12068"/>
        <dbReference type="Rhea" id="RHEA-COMP:12069"/>
        <dbReference type="ChEBI" id="CHEBI:65314"/>
        <dbReference type="ChEBI" id="CHEBI:65315"/>
    </reaction>
</comment>
<keyword evidence="3 5" id="KW-0413">Isomerase</keyword>
<dbReference type="Gene3D" id="3.10.290.10">
    <property type="entry name" value="RNA-binding S4 domain"/>
    <property type="match status" value="1"/>
</dbReference>
<dbReference type="InterPro" id="IPR006145">
    <property type="entry name" value="PsdUridine_synth_RsuA/RluA"/>
</dbReference>
<comment type="caution">
    <text evidence="8">The sequence shown here is derived from an EMBL/GenBank/DDBJ whole genome shotgun (WGS) entry which is preliminary data.</text>
</comment>
<reference evidence="8 9" key="1">
    <citation type="submission" date="2020-07" db="EMBL/GenBank/DDBJ databases">
        <title>Sequencing the genomes of 1000 actinobacteria strains.</title>
        <authorList>
            <person name="Klenk H.-P."/>
        </authorList>
    </citation>
    <scope>NUCLEOTIDE SEQUENCE [LARGE SCALE GENOMIC DNA]</scope>
    <source>
        <strain evidence="8 9">DSM 17380</strain>
    </source>
</reference>
<feature type="compositionally biased region" description="Basic and acidic residues" evidence="6">
    <location>
        <begin position="470"/>
        <end position="482"/>
    </location>
</feature>
<dbReference type="SMART" id="SM00363">
    <property type="entry name" value="S4"/>
    <property type="match status" value="1"/>
</dbReference>
<dbReference type="PROSITE" id="PS50889">
    <property type="entry name" value="S4"/>
    <property type="match status" value="1"/>
</dbReference>
<keyword evidence="4" id="KW-0694">RNA-binding</keyword>
<dbReference type="AlphaFoldDB" id="A0A852R8Q1"/>
<dbReference type="CDD" id="cd02870">
    <property type="entry name" value="PseudoU_synth_RsuA_like"/>
    <property type="match status" value="1"/>
</dbReference>
<dbReference type="InterPro" id="IPR042092">
    <property type="entry name" value="PsdUridine_s_RsuA/RluB/E/F_cat"/>
</dbReference>
<dbReference type="PROSITE" id="PS01149">
    <property type="entry name" value="PSI_RSU"/>
    <property type="match status" value="1"/>
</dbReference>
<evidence type="ECO:0000313" key="8">
    <source>
        <dbReference type="EMBL" id="NYD25676.1"/>
    </source>
</evidence>
<protein>
    <recommendedName>
        <fullName evidence="5">Pseudouridine synthase</fullName>
        <ecNumber evidence="5">5.4.99.-</ecNumber>
    </recommendedName>
</protein>
<organism evidence="8 9">
    <name type="scientific">Leucobacter aridicollis</name>
    <dbReference type="NCBI Taxonomy" id="283878"/>
    <lineage>
        <taxon>Bacteria</taxon>
        <taxon>Bacillati</taxon>
        <taxon>Actinomycetota</taxon>
        <taxon>Actinomycetes</taxon>
        <taxon>Micrococcales</taxon>
        <taxon>Microbacteriaceae</taxon>
        <taxon>Leucobacter</taxon>
    </lineage>
</organism>
<sequence>MNRSKGEDSDRMSDDGGDAGGQFSVDGTAVEIDMAEWGWDRPVTSSSNEVDREGEEGTVRLQKALANAGVASRRACETLITSGRVTVNGEEQRELGSRVHPETDEVRVDGVVVQLDSSKRYFVLNKPVGVVSTMSDEHGRPDLREFAGQVEDRLYNVGRLDTDTSGLLILTNDGELAHKLAHPSFGVEKTYVAKVRGRVTAAVIQQMLEGVELKDGPMRADRAKLLPGGSTKTHSLVELTIHSGKNRIVRRFLAELGHPVEELVRRQFGPLNLGTLRAGELRELSAAERGALLSAGEGSDAEAETTGARGSSRSGGRGADGKHKNANARGKNRPITGGRPGDGKGAKGMRGIAARGNPNAGRGQADEDRGGAPRGGAGGDRRGGQRGGGERRDDRRDDWRGGGSGVRGRDGEPRGRSGGDRGRTGDGRGRPLERGWVDNPWDDSRGDRRGGAGGSRGDSRGGGSGSRGGYRGDSRGGRDTDQRGGGPRGGGSSGSRSGGARGGRGRAGR</sequence>
<dbReference type="EMBL" id="JACCBD010000001">
    <property type="protein sequence ID" value="NYD25676.1"/>
    <property type="molecule type" value="Genomic_DNA"/>
</dbReference>
<dbReference type="InterPro" id="IPR002942">
    <property type="entry name" value="S4_RNA-bd"/>
</dbReference>
<evidence type="ECO:0000256" key="1">
    <source>
        <dbReference type="ARBA" id="ARBA00000073"/>
    </source>
</evidence>
<dbReference type="FunFam" id="3.10.290.10:FF:000003">
    <property type="entry name" value="Pseudouridine synthase"/>
    <property type="match status" value="1"/>
</dbReference>
<feature type="region of interest" description="Disordered" evidence="6">
    <location>
        <begin position="293"/>
        <end position="509"/>
    </location>
</feature>
<evidence type="ECO:0000256" key="2">
    <source>
        <dbReference type="ARBA" id="ARBA00008348"/>
    </source>
</evidence>
<feature type="compositionally biased region" description="Basic and acidic residues" evidence="6">
    <location>
        <begin position="407"/>
        <end position="450"/>
    </location>
</feature>
<dbReference type="SUPFAM" id="SSF55174">
    <property type="entry name" value="Alpha-L RNA-binding motif"/>
    <property type="match status" value="1"/>
</dbReference>
<feature type="compositionally biased region" description="Gly residues" evidence="6">
    <location>
        <begin position="483"/>
        <end position="502"/>
    </location>
</feature>
<dbReference type="GO" id="GO:0120159">
    <property type="term" value="F:rRNA pseudouridine synthase activity"/>
    <property type="evidence" value="ECO:0007669"/>
    <property type="project" value="UniProtKB-ARBA"/>
</dbReference>
<feature type="compositionally biased region" description="Gly residues" evidence="6">
    <location>
        <begin position="451"/>
        <end position="469"/>
    </location>
</feature>
<dbReference type="Pfam" id="PF01479">
    <property type="entry name" value="S4"/>
    <property type="match status" value="1"/>
</dbReference>
<dbReference type="PANTHER" id="PTHR47683:SF2">
    <property type="entry name" value="RNA-BINDING S4 DOMAIN-CONTAINING PROTEIN"/>
    <property type="match status" value="1"/>
</dbReference>
<dbReference type="GO" id="GO:0000455">
    <property type="term" value="P:enzyme-directed rRNA pseudouridine synthesis"/>
    <property type="evidence" value="ECO:0007669"/>
    <property type="project" value="UniProtKB-ARBA"/>
</dbReference>
<feature type="compositionally biased region" description="Basic and acidic residues" evidence="6">
    <location>
        <begin position="379"/>
        <end position="400"/>
    </location>
</feature>
<accession>A0A852R8Q1</accession>
<dbReference type="InterPro" id="IPR050343">
    <property type="entry name" value="RsuA_PseudoU_synthase"/>
</dbReference>
<dbReference type="Gene3D" id="3.30.70.580">
    <property type="entry name" value="Pseudouridine synthase I, catalytic domain, N-terminal subdomain"/>
    <property type="match status" value="1"/>
</dbReference>
<keyword evidence="9" id="KW-1185">Reference proteome</keyword>
<dbReference type="NCBIfam" id="TIGR00093">
    <property type="entry name" value="pseudouridine synthase"/>
    <property type="match status" value="1"/>
</dbReference>
<proteinExistence type="inferred from homology"/>
<gene>
    <name evidence="8" type="ORF">BJ960_000479</name>
</gene>
<dbReference type="Gene3D" id="3.30.70.1560">
    <property type="entry name" value="Alpha-L RNA-binding motif"/>
    <property type="match status" value="1"/>
</dbReference>
<evidence type="ECO:0000313" key="9">
    <source>
        <dbReference type="Proteomes" id="UP000586095"/>
    </source>
</evidence>
<dbReference type="InterPro" id="IPR036986">
    <property type="entry name" value="S4_RNA-bd_sf"/>
</dbReference>
<dbReference type="InterPro" id="IPR018496">
    <property type="entry name" value="PsdUridine_synth_RsuA/RluB_CS"/>
</dbReference>
<evidence type="ECO:0000256" key="5">
    <source>
        <dbReference type="RuleBase" id="RU003887"/>
    </source>
</evidence>
<evidence type="ECO:0000256" key="3">
    <source>
        <dbReference type="ARBA" id="ARBA00023235"/>
    </source>
</evidence>
<evidence type="ECO:0000256" key="4">
    <source>
        <dbReference type="PROSITE-ProRule" id="PRU00182"/>
    </source>
</evidence>
<evidence type="ECO:0000256" key="6">
    <source>
        <dbReference type="SAM" id="MobiDB-lite"/>
    </source>
</evidence>
<evidence type="ECO:0000259" key="7">
    <source>
        <dbReference type="SMART" id="SM00363"/>
    </source>
</evidence>
<dbReference type="PANTHER" id="PTHR47683">
    <property type="entry name" value="PSEUDOURIDINE SYNTHASE FAMILY PROTEIN-RELATED"/>
    <property type="match status" value="1"/>
</dbReference>
<dbReference type="InterPro" id="IPR020094">
    <property type="entry name" value="TruA/RsuA/RluB/E/F_N"/>
</dbReference>
<dbReference type="Proteomes" id="UP000586095">
    <property type="component" value="Unassembled WGS sequence"/>
</dbReference>
<feature type="domain" description="RNA-binding S4" evidence="7">
    <location>
        <begin position="59"/>
        <end position="128"/>
    </location>
</feature>
<dbReference type="EC" id="5.4.99.-" evidence="5"/>
<dbReference type="InterPro" id="IPR000748">
    <property type="entry name" value="PsdUridine_synth_RsuA/RluB/E/F"/>
</dbReference>